<name>A0A934N861_9BACT</name>
<evidence type="ECO:0000313" key="2">
    <source>
        <dbReference type="Proteomes" id="UP000612893"/>
    </source>
</evidence>
<organism evidence="1 2">
    <name type="scientific">Candidatus Nephthysia bennettiae</name>
    <dbReference type="NCBI Taxonomy" id="3127016"/>
    <lineage>
        <taxon>Bacteria</taxon>
        <taxon>Bacillati</taxon>
        <taxon>Candidatus Dormiibacterota</taxon>
        <taxon>Candidatus Dormibacteria</taxon>
        <taxon>Candidatus Dormibacterales</taxon>
        <taxon>Candidatus Dormibacteraceae</taxon>
        <taxon>Candidatus Nephthysia</taxon>
    </lineage>
</organism>
<protein>
    <submittedName>
        <fullName evidence="1">Uncharacterized protein</fullName>
    </submittedName>
</protein>
<gene>
    <name evidence="1" type="ORF">JF922_14275</name>
</gene>
<accession>A0A934N861</accession>
<proteinExistence type="predicted"/>
<dbReference type="RefSeq" id="WP_338202722.1">
    <property type="nucleotide sequence ID" value="NZ_JAEKNR010000145.1"/>
</dbReference>
<reference evidence="1" key="1">
    <citation type="submission" date="2020-10" db="EMBL/GenBank/DDBJ databases">
        <title>Ca. Dormibacterota MAGs.</title>
        <authorList>
            <person name="Montgomery K."/>
        </authorList>
    </citation>
    <scope>NUCLEOTIDE SEQUENCE [LARGE SCALE GENOMIC DNA]</scope>
    <source>
        <strain evidence="1">SC8812_S17_10</strain>
    </source>
</reference>
<dbReference type="EMBL" id="JAEKNR010000145">
    <property type="protein sequence ID" value="MBJ7599226.1"/>
    <property type="molecule type" value="Genomic_DNA"/>
</dbReference>
<dbReference type="Proteomes" id="UP000612893">
    <property type="component" value="Unassembled WGS sequence"/>
</dbReference>
<evidence type="ECO:0000313" key="1">
    <source>
        <dbReference type="EMBL" id="MBJ7599226.1"/>
    </source>
</evidence>
<comment type="caution">
    <text evidence="1">The sequence shown here is derived from an EMBL/GenBank/DDBJ whole genome shotgun (WGS) entry which is preliminary data.</text>
</comment>
<keyword evidence="2" id="KW-1185">Reference proteome</keyword>
<sequence length="53" mass="5564">MLRTLLAFVIGFVVAALLGSHVYFGTSTGVILWYCGPQIEVSGHPGVSPAACR</sequence>
<dbReference type="AlphaFoldDB" id="A0A934N861"/>